<dbReference type="Proteomes" id="UP000465609">
    <property type="component" value="Chromosome"/>
</dbReference>
<feature type="transmembrane region" description="Helical" evidence="1">
    <location>
        <begin position="49"/>
        <end position="67"/>
    </location>
</feature>
<keyword evidence="1" id="KW-0812">Transmembrane</keyword>
<protein>
    <recommendedName>
        <fullName evidence="4">DUF4226 domain-containing protein</fullName>
    </recommendedName>
</protein>
<evidence type="ECO:0008006" key="4">
    <source>
        <dbReference type="Google" id="ProtNLM"/>
    </source>
</evidence>
<gene>
    <name evidence="2" type="ORF">MAUB_08160</name>
</gene>
<keyword evidence="1" id="KW-1133">Transmembrane helix</keyword>
<reference evidence="2 3" key="1">
    <citation type="journal article" date="2019" name="Emerg. Microbes Infect.">
        <title>Comprehensive subspecies identification of 175 nontuberculous mycobacteria species based on 7547 genomic profiles.</title>
        <authorList>
            <person name="Matsumoto Y."/>
            <person name="Kinjo T."/>
            <person name="Motooka D."/>
            <person name="Nabeya D."/>
            <person name="Jung N."/>
            <person name="Uechi K."/>
            <person name="Horii T."/>
            <person name="Iida T."/>
            <person name="Fujita J."/>
            <person name="Nakamura S."/>
        </authorList>
    </citation>
    <scope>NUCLEOTIDE SEQUENCE [LARGE SCALE GENOMIC DNA]</scope>
    <source>
        <strain evidence="2 3">JCM 15296</strain>
    </source>
</reference>
<accession>A0ABM7I8X6</accession>
<keyword evidence="1" id="KW-0472">Membrane</keyword>
<dbReference type="EMBL" id="AP022577">
    <property type="protein sequence ID" value="BBX82943.1"/>
    <property type="molecule type" value="Genomic_DNA"/>
</dbReference>
<keyword evidence="3" id="KW-1185">Reference proteome</keyword>
<evidence type="ECO:0000313" key="3">
    <source>
        <dbReference type="Proteomes" id="UP000465609"/>
    </source>
</evidence>
<proteinExistence type="predicted"/>
<evidence type="ECO:0000256" key="1">
    <source>
        <dbReference type="SAM" id="Phobius"/>
    </source>
</evidence>
<evidence type="ECO:0000313" key="2">
    <source>
        <dbReference type="EMBL" id="BBX82943.1"/>
    </source>
</evidence>
<organism evidence="2 3">
    <name type="scientific">Mycolicibacterium aubagnense</name>
    <dbReference type="NCBI Taxonomy" id="319707"/>
    <lineage>
        <taxon>Bacteria</taxon>
        <taxon>Bacillati</taxon>
        <taxon>Actinomycetota</taxon>
        <taxon>Actinomycetes</taxon>
        <taxon>Mycobacteriales</taxon>
        <taxon>Mycobacteriaceae</taxon>
        <taxon>Mycolicibacterium</taxon>
    </lineage>
</organism>
<name>A0ABM7I8X6_9MYCO</name>
<sequence length="227" mass="24100">MICPEYRVGRECYPMVVPNSEGTQPSSIADDVGCVPGDPVKDDRQGRTVLSLAAVLIVVMVVVAWMFHGFSLARLILPDTAAAPPDRPAAAANFPSDGKQLYAWLAQLEGPLDALLVQRDNISTAAANADATGIQRACEAGRGTLPRLQKLLPGPDQAVNTALQRTIDDYGVGFDNCLAGVLNQDAAAVELAAVYLHRANNDLRTLMAIIARDLPDSGPNDSDVIQI</sequence>